<dbReference type="AlphaFoldDB" id="A0A553K261"/>
<evidence type="ECO:0000256" key="2">
    <source>
        <dbReference type="SAM" id="Phobius"/>
    </source>
</evidence>
<proteinExistence type="predicted"/>
<name>A0A553K261_9ACTN</name>
<feature type="region of interest" description="Disordered" evidence="1">
    <location>
        <begin position="74"/>
        <end position="135"/>
    </location>
</feature>
<dbReference type="Pfam" id="PF10708">
    <property type="entry name" value="DUF2510"/>
    <property type="match status" value="1"/>
</dbReference>
<feature type="region of interest" description="Disordered" evidence="1">
    <location>
        <begin position="18"/>
        <end position="41"/>
    </location>
</feature>
<dbReference type="InterPro" id="IPR018929">
    <property type="entry name" value="DUF2510"/>
</dbReference>
<keyword evidence="5" id="KW-1185">Reference proteome</keyword>
<evidence type="ECO:0000313" key="4">
    <source>
        <dbReference type="EMBL" id="TRY18796.1"/>
    </source>
</evidence>
<protein>
    <submittedName>
        <fullName evidence="4">DUF2510 domain-containing protein</fullName>
    </submittedName>
</protein>
<reference evidence="4 5" key="1">
    <citation type="submission" date="2019-07" db="EMBL/GenBank/DDBJ databases">
        <authorList>
            <person name="Zhou L.-Y."/>
        </authorList>
    </citation>
    <scope>NUCLEOTIDE SEQUENCE [LARGE SCALE GENOMIC DNA]</scope>
    <source>
        <strain evidence="4 5">YIM 101269</strain>
    </source>
</reference>
<sequence>MSAPGWYPDPANSGGFRYWDGNSWTNQTSGGSAGSQVPDGGPGGRRSWIWFVVALVVAGAVLVALLWRPAALFPQTPEDTNSARPSGSQWNELEPTETPTNPDDLGPGDLVECPDNSDDDRSEIAPDGRMHGGGLSFEARDDWRADPVYMPWIYDHNSQTRIIVDGWQSNLSVGTVRKEEGFTSPRQAAESIMACMSSSSLFNDFSGREDLLNEQFELQGKRGWRITANVRVANFGQGIEGDVVDIIVLDLGDAETFSIFISCATIDHEENLQEVAEATDTLRVD</sequence>
<feature type="transmembrane region" description="Helical" evidence="2">
    <location>
        <begin position="48"/>
        <end position="67"/>
    </location>
</feature>
<accession>A0A553K261</accession>
<evidence type="ECO:0000313" key="5">
    <source>
        <dbReference type="Proteomes" id="UP000317638"/>
    </source>
</evidence>
<feature type="domain" description="DUF2510" evidence="3">
    <location>
        <begin position="4"/>
        <end position="29"/>
    </location>
</feature>
<dbReference type="EMBL" id="VKKG01000002">
    <property type="protein sequence ID" value="TRY18796.1"/>
    <property type="molecule type" value="Genomic_DNA"/>
</dbReference>
<keyword evidence="2" id="KW-0812">Transmembrane</keyword>
<dbReference type="OrthoDB" id="5065474at2"/>
<feature type="compositionally biased region" description="Polar residues" evidence="1">
    <location>
        <begin position="77"/>
        <end position="101"/>
    </location>
</feature>
<comment type="caution">
    <text evidence="4">The sequence shown here is derived from an EMBL/GenBank/DDBJ whole genome shotgun (WGS) entry which is preliminary data.</text>
</comment>
<gene>
    <name evidence="4" type="ORF">FOJ82_06705</name>
</gene>
<evidence type="ECO:0000259" key="3">
    <source>
        <dbReference type="Pfam" id="PF10708"/>
    </source>
</evidence>
<evidence type="ECO:0000256" key="1">
    <source>
        <dbReference type="SAM" id="MobiDB-lite"/>
    </source>
</evidence>
<keyword evidence="2" id="KW-1133">Transmembrane helix</keyword>
<keyword evidence="2" id="KW-0472">Membrane</keyword>
<dbReference type="Proteomes" id="UP000317638">
    <property type="component" value="Unassembled WGS sequence"/>
</dbReference>
<dbReference type="RefSeq" id="WP_143937688.1">
    <property type="nucleotide sequence ID" value="NZ_VKKG01000002.1"/>
</dbReference>
<organism evidence="4 5">
    <name type="scientific">Tessaracoccus rhinocerotis</name>
    <dbReference type="NCBI Taxonomy" id="1689449"/>
    <lineage>
        <taxon>Bacteria</taxon>
        <taxon>Bacillati</taxon>
        <taxon>Actinomycetota</taxon>
        <taxon>Actinomycetes</taxon>
        <taxon>Propionibacteriales</taxon>
        <taxon>Propionibacteriaceae</taxon>
        <taxon>Tessaracoccus</taxon>
    </lineage>
</organism>